<dbReference type="Proteomes" id="UP000620262">
    <property type="component" value="Unassembled WGS sequence"/>
</dbReference>
<proteinExistence type="predicted"/>
<name>A0ABR9IS36_RHIVS</name>
<feature type="signal peptide" evidence="1">
    <location>
        <begin position="1"/>
        <end position="22"/>
    </location>
</feature>
<dbReference type="EMBL" id="JADBEC010000001">
    <property type="protein sequence ID" value="MBE1505994.1"/>
    <property type="molecule type" value="Genomic_DNA"/>
</dbReference>
<keyword evidence="3" id="KW-1185">Reference proteome</keyword>
<gene>
    <name evidence="2" type="ORF">H4W29_003175</name>
</gene>
<reference evidence="2 3" key="1">
    <citation type="submission" date="2020-10" db="EMBL/GenBank/DDBJ databases">
        <title>Sequencing the genomes of 1000 actinobacteria strains.</title>
        <authorList>
            <person name="Klenk H.-P."/>
        </authorList>
    </citation>
    <scope>NUCLEOTIDE SEQUENCE [LARGE SCALE GENOMIC DNA]</scope>
    <source>
        <strain evidence="2 3">DSM 7307</strain>
    </source>
</reference>
<dbReference type="Pfam" id="PF06674">
    <property type="entry name" value="DUF1176"/>
    <property type="match status" value="1"/>
</dbReference>
<evidence type="ECO:0008006" key="4">
    <source>
        <dbReference type="Google" id="ProtNLM"/>
    </source>
</evidence>
<evidence type="ECO:0000313" key="2">
    <source>
        <dbReference type="EMBL" id="MBE1505994.1"/>
    </source>
</evidence>
<accession>A0ABR9IS36</accession>
<feature type="chain" id="PRO_5046501431" description="DUF1176 domain-containing protein" evidence="1">
    <location>
        <begin position="23"/>
        <end position="187"/>
    </location>
</feature>
<sequence>MKRQLIAAVTAVVLAGPWDASAEASSPVRPIVRFADLPDVVRADVEPDDGDCHIEEQRLAHGDALEVTDETGKRLIIVPCGPAGAYNMPFAIYGGYGSQISRTVFPLKFSETTGDTAFNIRYDATERHFTSFVKARGMGDCGSYYTWRVAEPDNTDFLVLEEVRIKEECDARADGGPATWPLVWKRQ</sequence>
<protein>
    <recommendedName>
        <fullName evidence="4">DUF1176 domain-containing protein</fullName>
    </recommendedName>
</protein>
<evidence type="ECO:0000313" key="3">
    <source>
        <dbReference type="Proteomes" id="UP000620262"/>
    </source>
</evidence>
<evidence type="ECO:0000256" key="1">
    <source>
        <dbReference type="SAM" id="SignalP"/>
    </source>
</evidence>
<keyword evidence="1" id="KW-0732">Signal</keyword>
<comment type="caution">
    <text evidence="2">The sequence shown here is derived from an EMBL/GenBank/DDBJ whole genome shotgun (WGS) entry which is preliminary data.</text>
</comment>
<organism evidence="2 3">
    <name type="scientific">Rhizobium viscosum</name>
    <name type="common">Arthrobacter viscosus</name>
    <dbReference type="NCBI Taxonomy" id="1673"/>
    <lineage>
        <taxon>Bacteria</taxon>
        <taxon>Pseudomonadati</taxon>
        <taxon>Pseudomonadota</taxon>
        <taxon>Alphaproteobacteria</taxon>
        <taxon>Hyphomicrobiales</taxon>
        <taxon>Rhizobiaceae</taxon>
        <taxon>Rhizobium/Agrobacterium group</taxon>
        <taxon>Rhizobium</taxon>
    </lineage>
</organism>
<dbReference type="RefSeq" id="WP_192729763.1">
    <property type="nucleotide sequence ID" value="NZ_BAAAVL010000005.1"/>
</dbReference>
<dbReference type="InterPro" id="IPR009560">
    <property type="entry name" value="DUF1176"/>
</dbReference>